<keyword evidence="2" id="KW-0547">Nucleotide-binding</keyword>
<dbReference type="Pfam" id="PF00005">
    <property type="entry name" value="ABC_tran"/>
    <property type="match status" value="1"/>
</dbReference>
<comment type="caution">
    <text evidence="5">The sequence shown here is derived from an EMBL/GenBank/DDBJ whole genome shotgun (WGS) entry which is preliminary data.</text>
</comment>
<dbReference type="PANTHER" id="PTHR42788:SF2">
    <property type="entry name" value="ABC TRANSPORTER ATP-BINDING PROTEIN"/>
    <property type="match status" value="1"/>
</dbReference>
<dbReference type="InterPro" id="IPR027417">
    <property type="entry name" value="P-loop_NTPase"/>
</dbReference>
<evidence type="ECO:0000313" key="5">
    <source>
        <dbReference type="EMBL" id="MFD1032666.1"/>
    </source>
</evidence>
<dbReference type="RefSeq" id="WP_144838618.1">
    <property type="nucleotide sequence ID" value="NZ_JBHTKI010000022.1"/>
</dbReference>
<keyword evidence="6" id="KW-1185">Reference proteome</keyword>
<reference evidence="6" key="1">
    <citation type="journal article" date="2019" name="Int. J. Syst. Evol. Microbiol.">
        <title>The Global Catalogue of Microorganisms (GCM) 10K type strain sequencing project: providing services to taxonomists for standard genome sequencing and annotation.</title>
        <authorList>
            <consortium name="The Broad Institute Genomics Platform"/>
            <consortium name="The Broad Institute Genome Sequencing Center for Infectious Disease"/>
            <person name="Wu L."/>
            <person name="Ma J."/>
        </authorList>
    </citation>
    <scope>NUCLEOTIDE SEQUENCE [LARGE SCALE GENOMIC DNA]</scope>
    <source>
        <strain evidence="6">CCUG 56756</strain>
    </source>
</reference>
<dbReference type="InterPro" id="IPR003439">
    <property type="entry name" value="ABC_transporter-like_ATP-bd"/>
</dbReference>
<dbReference type="Gene3D" id="3.40.50.300">
    <property type="entry name" value="P-loop containing nucleotide triphosphate hydrolases"/>
    <property type="match status" value="1"/>
</dbReference>
<proteinExistence type="predicted"/>
<dbReference type="InterPro" id="IPR003593">
    <property type="entry name" value="AAA+_ATPase"/>
</dbReference>
<protein>
    <submittedName>
        <fullName evidence="5">ABC transporter ATP-binding protein</fullName>
    </submittedName>
</protein>
<dbReference type="InterPro" id="IPR050166">
    <property type="entry name" value="ABC_transporter_ATP-bind"/>
</dbReference>
<feature type="domain" description="ABC transporter" evidence="4">
    <location>
        <begin position="6"/>
        <end position="233"/>
    </location>
</feature>
<keyword evidence="3 5" id="KW-0067">ATP-binding</keyword>
<organism evidence="5 6">
    <name type="scientific">Metaplanococcus flavidus</name>
    <dbReference type="NCBI Taxonomy" id="569883"/>
    <lineage>
        <taxon>Bacteria</taxon>
        <taxon>Bacillati</taxon>
        <taxon>Bacillota</taxon>
        <taxon>Bacilli</taxon>
        <taxon>Bacillales</taxon>
        <taxon>Caryophanaceae</taxon>
        <taxon>Metaplanococcus</taxon>
    </lineage>
</organism>
<dbReference type="SUPFAM" id="SSF52540">
    <property type="entry name" value="P-loop containing nucleoside triphosphate hydrolases"/>
    <property type="match status" value="1"/>
</dbReference>
<dbReference type="GO" id="GO:0005524">
    <property type="term" value="F:ATP binding"/>
    <property type="evidence" value="ECO:0007669"/>
    <property type="project" value="UniProtKB-KW"/>
</dbReference>
<evidence type="ECO:0000259" key="4">
    <source>
        <dbReference type="PROSITE" id="PS50893"/>
    </source>
</evidence>
<name>A0ABW3LFX1_9BACL</name>
<evidence type="ECO:0000256" key="3">
    <source>
        <dbReference type="ARBA" id="ARBA00022840"/>
    </source>
</evidence>
<dbReference type="Proteomes" id="UP001597109">
    <property type="component" value="Unassembled WGS sequence"/>
</dbReference>
<evidence type="ECO:0000313" key="6">
    <source>
        <dbReference type="Proteomes" id="UP001597109"/>
    </source>
</evidence>
<dbReference type="PROSITE" id="PS50893">
    <property type="entry name" value="ABC_TRANSPORTER_2"/>
    <property type="match status" value="1"/>
</dbReference>
<evidence type="ECO:0000256" key="1">
    <source>
        <dbReference type="ARBA" id="ARBA00022448"/>
    </source>
</evidence>
<sequence length="259" mass="29468">MSKALLEVNNLNFHYGKEEIFKDLSFSIQNQEFISVVGPSGSGKTTLFRLLLGLEEPTKGDLLLRGQVIKLRDGNIGYVPQKDLLIPWRTIIDNVILPLELKGIHKKEAYEKAAPLFVSFGLDGTETLFPSMLSGGMKQRVSFMRAYLTGADILLLDEPFSALDAISRLAMQEWLLEQWKLLKKTIILITHDLDEALLMSDRIFVTTLPPMTKLKEVQISLSRPRTMEDVMNDSSLLSAKRELIQQFRKEGEIFDKRIK</sequence>
<accession>A0ABW3LFX1</accession>
<keyword evidence="1" id="KW-0813">Transport</keyword>
<evidence type="ECO:0000256" key="2">
    <source>
        <dbReference type="ARBA" id="ARBA00022741"/>
    </source>
</evidence>
<dbReference type="SMART" id="SM00382">
    <property type="entry name" value="AAA"/>
    <property type="match status" value="1"/>
</dbReference>
<gene>
    <name evidence="5" type="ORF">ACFQ1X_14590</name>
</gene>
<dbReference type="CDD" id="cd03293">
    <property type="entry name" value="ABC_NrtD_SsuB_transporters"/>
    <property type="match status" value="1"/>
</dbReference>
<dbReference type="PANTHER" id="PTHR42788">
    <property type="entry name" value="TAURINE IMPORT ATP-BINDING PROTEIN-RELATED"/>
    <property type="match status" value="1"/>
</dbReference>
<dbReference type="EMBL" id="JBHTKI010000022">
    <property type="protein sequence ID" value="MFD1032666.1"/>
    <property type="molecule type" value="Genomic_DNA"/>
</dbReference>